<accession>A0A7I9V2L0</accession>
<gene>
    <name evidence="2" type="ORF">nbrc107697_34710</name>
</gene>
<keyword evidence="1" id="KW-0472">Membrane</keyword>
<dbReference type="EMBL" id="BJOU01000019">
    <property type="protein sequence ID" value="GED99432.1"/>
    <property type="molecule type" value="Genomic_DNA"/>
</dbReference>
<organism evidence="2 3">
    <name type="scientific">Gordonia crocea</name>
    <dbReference type="NCBI Taxonomy" id="589162"/>
    <lineage>
        <taxon>Bacteria</taxon>
        <taxon>Bacillati</taxon>
        <taxon>Actinomycetota</taxon>
        <taxon>Actinomycetes</taxon>
        <taxon>Mycobacteriales</taxon>
        <taxon>Gordoniaceae</taxon>
        <taxon>Gordonia</taxon>
    </lineage>
</organism>
<dbReference type="AlphaFoldDB" id="A0A7I9V2L0"/>
<comment type="caution">
    <text evidence="2">The sequence shown here is derived from an EMBL/GenBank/DDBJ whole genome shotgun (WGS) entry which is preliminary data.</text>
</comment>
<reference evidence="3" key="1">
    <citation type="submission" date="2019-06" db="EMBL/GenBank/DDBJ databases">
        <title>Gordonia isolated from sludge of a wastewater treatment plant.</title>
        <authorList>
            <person name="Tamura T."/>
            <person name="Aoyama K."/>
            <person name="Kang Y."/>
            <person name="Saito S."/>
            <person name="Akiyama N."/>
            <person name="Yazawa K."/>
            <person name="Gonoi T."/>
            <person name="Mikami Y."/>
        </authorList>
    </citation>
    <scope>NUCLEOTIDE SEQUENCE [LARGE SCALE GENOMIC DNA]</scope>
    <source>
        <strain evidence="3">NBRC 107697</strain>
    </source>
</reference>
<keyword evidence="3" id="KW-1185">Reference proteome</keyword>
<keyword evidence="1" id="KW-0812">Transmembrane</keyword>
<evidence type="ECO:0000256" key="1">
    <source>
        <dbReference type="SAM" id="Phobius"/>
    </source>
</evidence>
<dbReference type="Proteomes" id="UP000444980">
    <property type="component" value="Unassembled WGS sequence"/>
</dbReference>
<evidence type="ECO:0000313" key="3">
    <source>
        <dbReference type="Proteomes" id="UP000444980"/>
    </source>
</evidence>
<feature type="transmembrane region" description="Helical" evidence="1">
    <location>
        <begin position="12"/>
        <end position="30"/>
    </location>
</feature>
<evidence type="ECO:0000313" key="2">
    <source>
        <dbReference type="EMBL" id="GED99432.1"/>
    </source>
</evidence>
<evidence type="ECO:0008006" key="4">
    <source>
        <dbReference type="Google" id="ProtNLM"/>
    </source>
</evidence>
<proteinExistence type="predicted"/>
<dbReference type="OrthoDB" id="5125307at2"/>
<sequence>MARKRWNDLSPKAKGFVVGAAAVDAGLRAWALRDLGSRTKDEVNGPKSLWSAGLAIINSAGIFPLVYLVKGRRPRVAAPATES</sequence>
<name>A0A7I9V2L0_9ACTN</name>
<protein>
    <recommendedName>
        <fullName evidence="4">DUF5652 domain-containing protein</fullName>
    </recommendedName>
</protein>
<keyword evidence="1" id="KW-1133">Transmembrane helix</keyword>
<feature type="transmembrane region" description="Helical" evidence="1">
    <location>
        <begin position="50"/>
        <end position="69"/>
    </location>
</feature>
<dbReference type="RefSeq" id="WP_161928704.1">
    <property type="nucleotide sequence ID" value="NZ_BJOU01000019.1"/>
</dbReference>